<evidence type="ECO:0000313" key="3">
    <source>
        <dbReference type="Proteomes" id="UP000003835"/>
    </source>
</evidence>
<feature type="transmembrane region" description="Helical" evidence="1">
    <location>
        <begin position="57"/>
        <end position="74"/>
    </location>
</feature>
<dbReference type="eggNOG" id="ENOG502ZCHJ">
    <property type="taxonomic scope" value="Bacteria"/>
</dbReference>
<sequence>MTTLNNTNPSDPSQAGEKGSLLPSVPIPWIKIGQYLFLAALIGTSIISFVVDNKASIVIWIAVLVSFFVFLVLLDKQLAQAASRQIQLDVAKRAEIYQYLVDEQQQPGNNPITVARENALQYCQELIEDYKQSRQTSRNIYYTFQMATIVFSGITPILVLVDKLDIGVVWFKWLPVIFPAVASIVASVVTSFPFQENWISANTAVELLEAEREKFILGVTQAYRCYDIADESQRKKKLKQAIENFINQVNTIHLKQVQEASETGQKQEEKETD</sequence>
<gene>
    <name evidence="2" type="ORF">MC7420_828</name>
</gene>
<organism evidence="2 3">
    <name type="scientific">Coleofasciculus chthonoplastes PCC 7420</name>
    <dbReference type="NCBI Taxonomy" id="118168"/>
    <lineage>
        <taxon>Bacteria</taxon>
        <taxon>Bacillati</taxon>
        <taxon>Cyanobacteriota</taxon>
        <taxon>Cyanophyceae</taxon>
        <taxon>Coleofasciculales</taxon>
        <taxon>Coleofasciculaceae</taxon>
        <taxon>Coleofasciculus</taxon>
    </lineage>
</organism>
<proteinExistence type="predicted"/>
<dbReference type="AlphaFoldDB" id="B4VSS6"/>
<dbReference type="HOGENOM" id="CLU_1018246_0_0_3"/>
<dbReference type="OrthoDB" id="423154at2"/>
<keyword evidence="1" id="KW-0812">Transmembrane</keyword>
<feature type="transmembrane region" description="Helical" evidence="1">
    <location>
        <begin position="32"/>
        <end position="51"/>
    </location>
</feature>
<name>B4VSS6_9CYAN</name>
<evidence type="ECO:0000256" key="1">
    <source>
        <dbReference type="SAM" id="Phobius"/>
    </source>
</evidence>
<keyword evidence="1" id="KW-0472">Membrane</keyword>
<keyword evidence="1" id="KW-1133">Transmembrane helix</keyword>
<accession>B4VSS6</accession>
<dbReference type="InterPro" id="IPR025325">
    <property type="entry name" value="DUF4231"/>
</dbReference>
<dbReference type="EMBL" id="DS989851">
    <property type="protein sequence ID" value="EDX74954.1"/>
    <property type="molecule type" value="Genomic_DNA"/>
</dbReference>
<feature type="transmembrane region" description="Helical" evidence="1">
    <location>
        <begin position="140"/>
        <end position="161"/>
    </location>
</feature>
<dbReference type="NCBIfam" id="NF033634">
    <property type="entry name" value="SLATT_1"/>
    <property type="match status" value="1"/>
</dbReference>
<keyword evidence="3" id="KW-1185">Reference proteome</keyword>
<evidence type="ECO:0000313" key="2">
    <source>
        <dbReference type="EMBL" id="EDX74954.1"/>
    </source>
</evidence>
<dbReference type="Proteomes" id="UP000003835">
    <property type="component" value="Unassembled WGS sequence"/>
</dbReference>
<evidence type="ECO:0008006" key="4">
    <source>
        <dbReference type="Google" id="ProtNLM"/>
    </source>
</evidence>
<reference evidence="2 3" key="1">
    <citation type="submission" date="2008-07" db="EMBL/GenBank/DDBJ databases">
        <authorList>
            <person name="Tandeau de Marsac N."/>
            <person name="Ferriera S."/>
            <person name="Johnson J."/>
            <person name="Kravitz S."/>
            <person name="Beeson K."/>
            <person name="Sutton G."/>
            <person name="Rogers Y.-H."/>
            <person name="Friedman R."/>
            <person name="Frazier M."/>
            <person name="Venter J.C."/>
        </authorList>
    </citation>
    <scope>NUCLEOTIDE SEQUENCE [LARGE SCALE GENOMIC DNA]</scope>
    <source>
        <strain evidence="2 3">PCC 7420</strain>
    </source>
</reference>
<dbReference type="Pfam" id="PF14015">
    <property type="entry name" value="DUF4231"/>
    <property type="match status" value="1"/>
</dbReference>
<protein>
    <recommendedName>
        <fullName evidence="4">DUF4231 domain-containing protein</fullName>
    </recommendedName>
</protein>
<dbReference type="RefSeq" id="WP_006101774.1">
    <property type="nucleotide sequence ID" value="NZ_DS989851.1"/>
</dbReference>
<feature type="transmembrane region" description="Helical" evidence="1">
    <location>
        <begin position="173"/>
        <end position="194"/>
    </location>
</feature>